<reference evidence="2 3" key="1">
    <citation type="submission" date="2023-02" db="EMBL/GenBank/DDBJ databases">
        <title>Whole genome sequenc of Paracoccus marcusii MBLB0836.</title>
        <authorList>
            <person name="Seo M.-J."/>
            <person name="Cho E.-S."/>
            <person name="Hwang C.Y."/>
        </authorList>
    </citation>
    <scope>NUCLEOTIDE SEQUENCE [LARGE SCALE GENOMIC DNA]</scope>
    <source>
        <strain evidence="2 3">MBLB0836</strain>
    </source>
</reference>
<gene>
    <name evidence="2" type="ORF">PRL19_09930</name>
</gene>
<evidence type="ECO:0000313" key="3">
    <source>
        <dbReference type="Proteomes" id="UP001216899"/>
    </source>
</evidence>
<name>A0ABY7URH1_9RHOB</name>
<feature type="transmembrane region" description="Helical" evidence="1">
    <location>
        <begin position="117"/>
        <end position="140"/>
    </location>
</feature>
<evidence type="ECO:0000256" key="1">
    <source>
        <dbReference type="SAM" id="Phobius"/>
    </source>
</evidence>
<keyword evidence="1" id="KW-0812">Transmembrane</keyword>
<feature type="transmembrane region" description="Helical" evidence="1">
    <location>
        <begin position="152"/>
        <end position="169"/>
    </location>
</feature>
<proteinExistence type="predicted"/>
<protein>
    <recommendedName>
        <fullName evidence="4">Yip1 domain-containing protein</fullName>
    </recommendedName>
</protein>
<keyword evidence="1" id="KW-0472">Membrane</keyword>
<dbReference type="RefSeq" id="WP_273742832.1">
    <property type="nucleotide sequence ID" value="NZ_CP117466.1"/>
</dbReference>
<feature type="transmembrane region" description="Helical" evidence="1">
    <location>
        <begin position="42"/>
        <end position="60"/>
    </location>
</feature>
<accession>A0ABY7URH1</accession>
<evidence type="ECO:0000313" key="2">
    <source>
        <dbReference type="EMBL" id="WDA11620.1"/>
    </source>
</evidence>
<keyword evidence="1" id="KW-1133">Transmembrane helix</keyword>
<feature type="transmembrane region" description="Helical" evidence="1">
    <location>
        <begin position="80"/>
        <end position="105"/>
    </location>
</feature>
<evidence type="ECO:0008006" key="4">
    <source>
        <dbReference type="Google" id="ProtNLM"/>
    </source>
</evidence>
<dbReference type="EMBL" id="CP117466">
    <property type="protein sequence ID" value="WDA11620.1"/>
    <property type="molecule type" value="Genomic_DNA"/>
</dbReference>
<keyword evidence="3" id="KW-1185">Reference proteome</keyword>
<sequence>MADRTPAGMTGPRGGMVLRVLESWWAPRRVVRGLSAIPDSTLLVVLMVAMLITLVGQAPGLSRAAQLDPSIPLDARIGGAALGTMFMMPLVAYAMAGLTVLLSRLTPWRLEARHARLALFWALMAVAPATLLGGMVAGLIGPSPALTLTRTVAGAGFLFIWGAGIMALARRK</sequence>
<dbReference type="Proteomes" id="UP001216899">
    <property type="component" value="Chromosome"/>
</dbReference>
<organism evidence="2 3">
    <name type="scientific">Paracoccus marcusii</name>
    <dbReference type="NCBI Taxonomy" id="59779"/>
    <lineage>
        <taxon>Bacteria</taxon>
        <taxon>Pseudomonadati</taxon>
        <taxon>Pseudomonadota</taxon>
        <taxon>Alphaproteobacteria</taxon>
        <taxon>Rhodobacterales</taxon>
        <taxon>Paracoccaceae</taxon>
        <taxon>Paracoccus</taxon>
    </lineage>
</organism>